<comment type="caution">
    <text evidence="2">The sequence shown here is derived from an EMBL/GenBank/DDBJ whole genome shotgun (WGS) entry which is preliminary data.</text>
</comment>
<keyword evidence="1" id="KW-0472">Membrane</keyword>
<sequence length="71" mass="7849">MFRNCTCSAADICGVLREGNVTAPAGAIEVARMRALIIPAVIVVANFIVISFSNIWYNCTMHFQFPRMNVI</sequence>
<reference evidence="2 3" key="1">
    <citation type="submission" date="2014-06" db="EMBL/GenBank/DDBJ databases">
        <title>Rhizobium pelagicum/R2-400B4.</title>
        <authorList>
            <person name="Kimes N.E."/>
            <person name="Lopez-Perez M."/>
        </authorList>
    </citation>
    <scope>NUCLEOTIDE SEQUENCE [LARGE SCALE GENOMIC DNA]</scope>
    <source>
        <strain evidence="2 3">R2-400B4</strain>
    </source>
</reference>
<accession>A0A922NWY3</accession>
<dbReference type="AlphaFoldDB" id="A0A922NWY3"/>
<name>A0A922NWY3_9HYPH</name>
<keyword evidence="3" id="KW-1185">Reference proteome</keyword>
<dbReference type="EMBL" id="JOKJ01000042">
    <property type="protein sequence ID" value="KEQ02844.1"/>
    <property type="molecule type" value="Genomic_DNA"/>
</dbReference>
<feature type="transmembrane region" description="Helical" evidence="1">
    <location>
        <begin position="36"/>
        <end position="57"/>
    </location>
</feature>
<keyword evidence="1" id="KW-0812">Transmembrane</keyword>
<protein>
    <submittedName>
        <fullName evidence="2">Uncharacterized protein</fullName>
    </submittedName>
</protein>
<organism evidence="2 3">
    <name type="scientific">Pseudorhizobium pelagicum</name>
    <dbReference type="NCBI Taxonomy" id="1509405"/>
    <lineage>
        <taxon>Bacteria</taxon>
        <taxon>Pseudomonadati</taxon>
        <taxon>Pseudomonadota</taxon>
        <taxon>Alphaproteobacteria</taxon>
        <taxon>Hyphomicrobiales</taxon>
        <taxon>Rhizobiaceae</taxon>
        <taxon>Rhizobium/Agrobacterium group</taxon>
        <taxon>Pseudorhizobium</taxon>
    </lineage>
</organism>
<keyword evidence="1" id="KW-1133">Transmembrane helix</keyword>
<gene>
    <name evidence="2" type="ORF">GV68_19705</name>
</gene>
<proteinExistence type="predicted"/>
<evidence type="ECO:0000313" key="3">
    <source>
        <dbReference type="Proteomes" id="UP000052167"/>
    </source>
</evidence>
<dbReference type="Proteomes" id="UP000052167">
    <property type="component" value="Unassembled WGS sequence"/>
</dbReference>
<evidence type="ECO:0000313" key="2">
    <source>
        <dbReference type="EMBL" id="KEQ02844.1"/>
    </source>
</evidence>
<evidence type="ECO:0000256" key="1">
    <source>
        <dbReference type="SAM" id="Phobius"/>
    </source>
</evidence>